<accession>A0A0C1VAX2</accession>
<protein>
    <submittedName>
        <fullName evidence="2">Uncharacterized protein</fullName>
    </submittedName>
</protein>
<evidence type="ECO:0000256" key="1">
    <source>
        <dbReference type="SAM" id="Coils"/>
    </source>
</evidence>
<evidence type="ECO:0000313" key="2">
    <source>
        <dbReference type="EMBL" id="KIF46818.1"/>
    </source>
</evidence>
<name>A0A0C1VAX2_9VIBR</name>
<dbReference type="Proteomes" id="UP000031586">
    <property type="component" value="Unassembled WGS sequence"/>
</dbReference>
<dbReference type="EMBL" id="JPRD01000072">
    <property type="protein sequence ID" value="KIF46818.1"/>
    <property type="molecule type" value="Genomic_DNA"/>
</dbReference>
<keyword evidence="1" id="KW-0175">Coiled coil</keyword>
<organism evidence="2 3">
    <name type="scientific">Vibrio owensii CAIM 1854 = LMG 25443</name>
    <dbReference type="NCBI Taxonomy" id="1229493"/>
    <lineage>
        <taxon>Bacteria</taxon>
        <taxon>Pseudomonadati</taxon>
        <taxon>Pseudomonadota</taxon>
        <taxon>Gammaproteobacteria</taxon>
        <taxon>Vibrionales</taxon>
        <taxon>Vibrionaceae</taxon>
        <taxon>Vibrio</taxon>
    </lineage>
</organism>
<reference evidence="2 3" key="1">
    <citation type="submission" date="2014-07" db="EMBL/GenBank/DDBJ databases">
        <title>Unique and conserved regions in Vibrio harveyi and related species in comparison with the shrimp pathogen Vibrio harveyi CAIM 1792.</title>
        <authorList>
            <person name="Espinoza-Valles I."/>
            <person name="Vora G."/>
            <person name="Leekitcharoenphon P."/>
            <person name="Ussery D."/>
            <person name="Hoj L."/>
            <person name="Gomez-Gil B."/>
        </authorList>
    </citation>
    <scope>NUCLEOTIDE SEQUENCE [LARGE SCALE GENOMIC DNA]</scope>
    <source>
        <strain evidence="3">CAIM 1854 / LMG 25443</strain>
    </source>
</reference>
<gene>
    <name evidence="2" type="ORF">H735_28510</name>
</gene>
<feature type="coiled-coil region" evidence="1">
    <location>
        <begin position="25"/>
        <end position="52"/>
    </location>
</feature>
<comment type="caution">
    <text evidence="2">The sequence shown here is derived from an EMBL/GenBank/DDBJ whole genome shotgun (WGS) entry which is preliminary data.</text>
</comment>
<sequence>MSNWDKVTQLVEASKDFILTDEERNLMLKAEQNAYERNLNEIKEVLDLAEKRLNGLGFWVENQVSDEGMRFRFSLAGYYGPGGFSTQYHISGPLVLGIINPAGDPFASFYSNDIDQCFLVGEDFNKANFEEFVIKEIEAYLQPENLITSKEQYDRFRALLTN</sequence>
<dbReference type="PATRIC" id="fig|1229493.5.peg.5524"/>
<evidence type="ECO:0000313" key="3">
    <source>
        <dbReference type="Proteomes" id="UP000031586"/>
    </source>
</evidence>
<dbReference type="AlphaFoldDB" id="A0A0C1VAX2"/>
<proteinExistence type="predicted"/>